<dbReference type="InterPro" id="IPR006594">
    <property type="entry name" value="LisH"/>
</dbReference>
<protein>
    <recommendedName>
        <fullName evidence="1">PAC1-like LisH-like dimerisation domain-containing protein</fullName>
    </recommendedName>
</protein>
<name>A0A9W4I171_9EURO</name>
<dbReference type="InterPro" id="IPR056795">
    <property type="entry name" value="PAC1-like_LisH-like_dom"/>
</dbReference>
<accession>A0A9W4I171</accession>
<gene>
    <name evidence="2" type="ORF">PSALAMII_LOCUS69</name>
</gene>
<dbReference type="SUPFAM" id="SSF109925">
    <property type="entry name" value="Lissencephaly-1 protein (Lis-1, PAF-AH alpha) N-terminal domain"/>
    <property type="match status" value="1"/>
</dbReference>
<evidence type="ECO:0000313" key="3">
    <source>
        <dbReference type="Proteomes" id="UP001152592"/>
    </source>
</evidence>
<evidence type="ECO:0000259" key="1">
    <source>
        <dbReference type="Pfam" id="PF24951"/>
    </source>
</evidence>
<feature type="domain" description="PAC1-like LisH-like dimerisation" evidence="1">
    <location>
        <begin position="7"/>
        <end position="40"/>
    </location>
</feature>
<reference evidence="2" key="1">
    <citation type="submission" date="2021-07" db="EMBL/GenBank/DDBJ databases">
        <authorList>
            <person name="Branca A.L. A."/>
        </authorList>
    </citation>
    <scope>NUCLEOTIDE SEQUENCE</scope>
</reference>
<dbReference type="Pfam" id="PF24951">
    <property type="entry name" value="LisH_PAC1"/>
    <property type="match status" value="1"/>
</dbReference>
<dbReference type="InterPro" id="IPR037190">
    <property type="entry name" value="LIS1_N"/>
</dbReference>
<dbReference type="AlphaFoldDB" id="A0A9W4I171"/>
<sequence length="90" mass="9968">MSQLLTPRQAEELHKGIIAYLTSVNLHHSSAALREELGDSVTVDDTTLKKYEGLLEKKWTSVVRLQKKVCVCCAKIGANDFPLVNLPFGV</sequence>
<dbReference type="OrthoDB" id="10264588at2759"/>
<dbReference type="Gene3D" id="1.20.960.30">
    <property type="match status" value="1"/>
</dbReference>
<dbReference type="PROSITE" id="PS50896">
    <property type="entry name" value="LISH"/>
    <property type="match status" value="1"/>
</dbReference>
<proteinExistence type="predicted"/>
<comment type="caution">
    <text evidence="2">The sequence shown here is derived from an EMBL/GenBank/DDBJ whole genome shotgun (WGS) entry which is preliminary data.</text>
</comment>
<organism evidence="2 3">
    <name type="scientific">Penicillium salamii</name>
    <dbReference type="NCBI Taxonomy" id="1612424"/>
    <lineage>
        <taxon>Eukaryota</taxon>
        <taxon>Fungi</taxon>
        <taxon>Dikarya</taxon>
        <taxon>Ascomycota</taxon>
        <taxon>Pezizomycotina</taxon>
        <taxon>Eurotiomycetes</taxon>
        <taxon>Eurotiomycetidae</taxon>
        <taxon>Eurotiales</taxon>
        <taxon>Aspergillaceae</taxon>
        <taxon>Penicillium</taxon>
    </lineage>
</organism>
<dbReference type="EMBL" id="CAJVPD010000007">
    <property type="protein sequence ID" value="CAG8220800.1"/>
    <property type="molecule type" value="Genomic_DNA"/>
</dbReference>
<evidence type="ECO:0000313" key="2">
    <source>
        <dbReference type="EMBL" id="CAG8220800.1"/>
    </source>
</evidence>
<dbReference type="Proteomes" id="UP001152592">
    <property type="component" value="Unassembled WGS sequence"/>
</dbReference>